<keyword evidence="4 5" id="KW-0413">Isomerase</keyword>
<evidence type="ECO:0000256" key="2">
    <source>
        <dbReference type="ARBA" id="ARBA00006577"/>
    </source>
</evidence>
<evidence type="ECO:0000259" key="7">
    <source>
        <dbReference type="PROSITE" id="PS50059"/>
    </source>
</evidence>
<accession>A0ABT5U2E3</accession>
<comment type="similarity">
    <text evidence="2 6">Belongs to the FKBP-type PPIase family.</text>
</comment>
<dbReference type="InterPro" id="IPR046357">
    <property type="entry name" value="PPIase_dom_sf"/>
</dbReference>
<dbReference type="EMBL" id="JAPMOU010000001">
    <property type="protein sequence ID" value="MDE1460539.1"/>
    <property type="molecule type" value="Genomic_DNA"/>
</dbReference>
<gene>
    <name evidence="8" type="primary">fkpB</name>
    <name evidence="8" type="ORF">ORQ98_01035</name>
</gene>
<dbReference type="Pfam" id="PF00254">
    <property type="entry name" value="FKBP_C"/>
    <property type="match status" value="1"/>
</dbReference>
<keyword evidence="9" id="KW-1185">Reference proteome</keyword>
<reference evidence="8 9" key="1">
    <citation type="submission" date="2022-11" db="EMBL/GenBank/DDBJ databases">
        <title>Spartinivicinus poritis sp. nov., isolated from scleractinian coral Porites lutea.</title>
        <authorList>
            <person name="Zhang G."/>
            <person name="Cai L."/>
            <person name="Wei Q."/>
        </authorList>
    </citation>
    <scope>NUCLEOTIDE SEQUENCE [LARGE SCALE GENOMIC DNA]</scope>
    <source>
        <strain evidence="8 9">A2-2</strain>
    </source>
</reference>
<evidence type="ECO:0000313" key="8">
    <source>
        <dbReference type="EMBL" id="MDE1460539.1"/>
    </source>
</evidence>
<name>A0ABT5U2E3_9GAMM</name>
<dbReference type="RefSeq" id="WP_274686911.1">
    <property type="nucleotide sequence ID" value="NZ_JAPMOU010000001.1"/>
</dbReference>
<evidence type="ECO:0000256" key="4">
    <source>
        <dbReference type="ARBA" id="ARBA00023235"/>
    </source>
</evidence>
<protein>
    <recommendedName>
        <fullName evidence="6">Peptidyl-prolyl cis-trans isomerase</fullName>
        <ecNumber evidence="6">5.2.1.8</ecNumber>
    </recommendedName>
</protein>
<dbReference type="SUPFAM" id="SSF54534">
    <property type="entry name" value="FKBP-like"/>
    <property type="match status" value="1"/>
</dbReference>
<dbReference type="PANTHER" id="PTHR47861">
    <property type="entry name" value="FKBP-TYPE PEPTIDYL-PROLYL CIS-TRANS ISOMERASE SLYD"/>
    <property type="match status" value="1"/>
</dbReference>
<organism evidence="8 9">
    <name type="scientific">Spartinivicinus poritis</name>
    <dbReference type="NCBI Taxonomy" id="2994640"/>
    <lineage>
        <taxon>Bacteria</taxon>
        <taxon>Pseudomonadati</taxon>
        <taxon>Pseudomonadota</taxon>
        <taxon>Gammaproteobacteria</taxon>
        <taxon>Oceanospirillales</taxon>
        <taxon>Zooshikellaceae</taxon>
        <taxon>Spartinivicinus</taxon>
    </lineage>
</organism>
<dbReference type="Proteomes" id="UP001528823">
    <property type="component" value="Unassembled WGS sequence"/>
</dbReference>
<keyword evidence="3 5" id="KW-0697">Rotamase</keyword>
<evidence type="ECO:0000313" key="9">
    <source>
        <dbReference type="Proteomes" id="UP001528823"/>
    </source>
</evidence>
<evidence type="ECO:0000256" key="3">
    <source>
        <dbReference type="ARBA" id="ARBA00023110"/>
    </source>
</evidence>
<proteinExistence type="inferred from homology"/>
<feature type="domain" description="PPIase FKBP-type" evidence="7">
    <location>
        <begin position="9"/>
        <end position="101"/>
    </location>
</feature>
<dbReference type="InterPro" id="IPR001179">
    <property type="entry name" value="PPIase_FKBP_dom"/>
</dbReference>
<dbReference type="NCBIfam" id="NF011676">
    <property type="entry name" value="PRK15095.1"/>
    <property type="match status" value="1"/>
</dbReference>
<dbReference type="EC" id="5.2.1.8" evidence="6"/>
<comment type="catalytic activity">
    <reaction evidence="1 5 6">
        <text>[protein]-peptidylproline (omega=180) = [protein]-peptidylproline (omega=0)</text>
        <dbReference type="Rhea" id="RHEA:16237"/>
        <dbReference type="Rhea" id="RHEA-COMP:10747"/>
        <dbReference type="Rhea" id="RHEA-COMP:10748"/>
        <dbReference type="ChEBI" id="CHEBI:83833"/>
        <dbReference type="ChEBI" id="CHEBI:83834"/>
        <dbReference type="EC" id="5.2.1.8"/>
    </reaction>
</comment>
<evidence type="ECO:0000256" key="6">
    <source>
        <dbReference type="RuleBase" id="RU003915"/>
    </source>
</evidence>
<evidence type="ECO:0000256" key="5">
    <source>
        <dbReference type="PROSITE-ProRule" id="PRU00277"/>
    </source>
</evidence>
<evidence type="ECO:0000256" key="1">
    <source>
        <dbReference type="ARBA" id="ARBA00000971"/>
    </source>
</evidence>
<comment type="caution">
    <text evidence="8">The sequence shown here is derived from an EMBL/GenBank/DDBJ whole genome shotgun (WGS) entry which is preliminary data.</text>
</comment>
<dbReference type="PANTHER" id="PTHR47861:SF4">
    <property type="entry name" value="FKBP-TYPE 16 KDA PEPTIDYL-PROLYL CIS-TRANS ISOMERASE"/>
    <property type="match status" value="1"/>
</dbReference>
<sequence>MTSLAIGLNCQVTMHFALKLADGAVVDSTFDKQPATFVVGDGNLPENFEQTIFGLQAGDHKELVLTPEYAFGMPNPNNIQRIARKSFDSDMELSPGLVLSFADANKAELPGVVKSFDDEMVEIDFNHPLAGQTLNFEVKVIAVEPANEVNQVVDQEGR</sequence>
<dbReference type="Gene3D" id="3.10.50.40">
    <property type="match status" value="1"/>
</dbReference>
<dbReference type="PROSITE" id="PS50059">
    <property type="entry name" value="FKBP_PPIASE"/>
    <property type="match status" value="1"/>
</dbReference>
<dbReference type="GO" id="GO:0003755">
    <property type="term" value="F:peptidyl-prolyl cis-trans isomerase activity"/>
    <property type="evidence" value="ECO:0007669"/>
    <property type="project" value="UniProtKB-EC"/>
</dbReference>